<keyword evidence="5" id="KW-0808">Transferase</keyword>
<dbReference type="AlphaFoldDB" id="A0A9D2M4G0"/>
<dbReference type="InterPro" id="IPR004538">
    <property type="entry name" value="Hemolysin_A/TlyA"/>
</dbReference>
<dbReference type="PANTHER" id="PTHR32319:SF0">
    <property type="entry name" value="BACTERIAL HEMOLYSIN-LIKE PROTEIN"/>
    <property type="match status" value="1"/>
</dbReference>
<comment type="similarity">
    <text evidence="2">Belongs to the TlyA family.</text>
</comment>
<dbReference type="Pfam" id="PF01728">
    <property type="entry name" value="FtsJ"/>
    <property type="match status" value="1"/>
</dbReference>
<proteinExistence type="inferred from homology"/>
<dbReference type="PIRSF" id="PIRSF005578">
    <property type="entry name" value="TlyA"/>
    <property type="match status" value="1"/>
</dbReference>
<dbReference type="PANTHER" id="PTHR32319">
    <property type="entry name" value="BACTERIAL HEMOLYSIN-LIKE PROTEIN"/>
    <property type="match status" value="1"/>
</dbReference>
<dbReference type="GO" id="GO:0032259">
    <property type="term" value="P:methylation"/>
    <property type="evidence" value="ECO:0007669"/>
    <property type="project" value="UniProtKB-KW"/>
</dbReference>
<evidence type="ECO:0000256" key="1">
    <source>
        <dbReference type="ARBA" id="ARBA00022884"/>
    </source>
</evidence>
<dbReference type="Pfam" id="PF01479">
    <property type="entry name" value="S4"/>
    <property type="match status" value="1"/>
</dbReference>
<dbReference type="GO" id="GO:0003723">
    <property type="term" value="F:RNA binding"/>
    <property type="evidence" value="ECO:0007669"/>
    <property type="project" value="UniProtKB-KW"/>
</dbReference>
<dbReference type="InterPro" id="IPR002942">
    <property type="entry name" value="S4_RNA-bd"/>
</dbReference>
<organism evidence="5 6">
    <name type="scientific">Candidatus Ruthenibacterium avium</name>
    <dbReference type="NCBI Taxonomy" id="2838751"/>
    <lineage>
        <taxon>Bacteria</taxon>
        <taxon>Bacillati</taxon>
        <taxon>Bacillota</taxon>
        <taxon>Clostridia</taxon>
        <taxon>Eubacteriales</taxon>
        <taxon>Oscillospiraceae</taxon>
        <taxon>Ruthenibacterium</taxon>
    </lineage>
</organism>
<dbReference type="InterPro" id="IPR029063">
    <property type="entry name" value="SAM-dependent_MTases_sf"/>
</dbReference>
<accession>A0A9D2M4G0</accession>
<comment type="caution">
    <text evidence="5">The sequence shown here is derived from an EMBL/GenBank/DDBJ whole genome shotgun (WGS) entry which is preliminary data.</text>
</comment>
<dbReference type="InterPro" id="IPR047048">
    <property type="entry name" value="TlyA"/>
</dbReference>
<dbReference type="SUPFAM" id="SSF53335">
    <property type="entry name" value="S-adenosyl-L-methionine-dependent methyltransferases"/>
    <property type="match status" value="1"/>
</dbReference>
<dbReference type="SUPFAM" id="SSF55174">
    <property type="entry name" value="Alpha-L RNA-binding motif"/>
    <property type="match status" value="1"/>
</dbReference>
<dbReference type="EMBL" id="DWYA01000060">
    <property type="protein sequence ID" value="HJB40193.1"/>
    <property type="molecule type" value="Genomic_DNA"/>
</dbReference>
<dbReference type="InterPro" id="IPR036986">
    <property type="entry name" value="S4_RNA-bd_sf"/>
</dbReference>
<dbReference type="NCBIfam" id="TIGR00478">
    <property type="entry name" value="tly"/>
    <property type="match status" value="1"/>
</dbReference>
<dbReference type="SMART" id="SM00363">
    <property type="entry name" value="S4"/>
    <property type="match status" value="1"/>
</dbReference>
<evidence type="ECO:0000256" key="2">
    <source>
        <dbReference type="ARBA" id="ARBA00029460"/>
    </source>
</evidence>
<keyword evidence="1 3" id="KW-0694">RNA-binding</keyword>
<evidence type="ECO:0000313" key="5">
    <source>
        <dbReference type="EMBL" id="HJB40193.1"/>
    </source>
</evidence>
<name>A0A9D2M4G0_9FIRM</name>
<dbReference type="GO" id="GO:0008168">
    <property type="term" value="F:methyltransferase activity"/>
    <property type="evidence" value="ECO:0007669"/>
    <property type="project" value="UniProtKB-KW"/>
</dbReference>
<reference evidence="5" key="1">
    <citation type="journal article" date="2021" name="PeerJ">
        <title>Extensive microbial diversity within the chicken gut microbiome revealed by metagenomics and culture.</title>
        <authorList>
            <person name="Gilroy R."/>
            <person name="Ravi A."/>
            <person name="Getino M."/>
            <person name="Pursley I."/>
            <person name="Horton D.L."/>
            <person name="Alikhan N.F."/>
            <person name="Baker D."/>
            <person name="Gharbi K."/>
            <person name="Hall N."/>
            <person name="Watson M."/>
            <person name="Adriaenssens E.M."/>
            <person name="Foster-Nyarko E."/>
            <person name="Jarju S."/>
            <person name="Secka A."/>
            <person name="Antonio M."/>
            <person name="Oren A."/>
            <person name="Chaudhuri R.R."/>
            <person name="La Ragione R."/>
            <person name="Hildebrand F."/>
            <person name="Pallen M.J."/>
        </authorList>
    </citation>
    <scope>NUCLEOTIDE SEQUENCE</scope>
    <source>
        <strain evidence="5">ChiBcec8-14828</strain>
    </source>
</reference>
<protein>
    <submittedName>
        <fullName evidence="5">TlyA family RNA methyltransferase</fullName>
    </submittedName>
</protein>
<dbReference type="InterPro" id="IPR002877">
    <property type="entry name" value="RNA_MeTrfase_FtsJ_dom"/>
</dbReference>
<dbReference type="Gene3D" id="3.40.50.150">
    <property type="entry name" value="Vaccinia Virus protein VP39"/>
    <property type="match status" value="1"/>
</dbReference>
<dbReference type="Proteomes" id="UP000824209">
    <property type="component" value="Unassembled WGS sequence"/>
</dbReference>
<dbReference type="PROSITE" id="PS50889">
    <property type="entry name" value="S4"/>
    <property type="match status" value="1"/>
</dbReference>
<evidence type="ECO:0000256" key="3">
    <source>
        <dbReference type="PROSITE-ProRule" id="PRU00182"/>
    </source>
</evidence>
<keyword evidence="5" id="KW-0489">Methyltransferase</keyword>
<dbReference type="Gene3D" id="3.10.290.10">
    <property type="entry name" value="RNA-binding S4 domain"/>
    <property type="match status" value="1"/>
</dbReference>
<gene>
    <name evidence="5" type="ORF">H9943_07330</name>
</gene>
<dbReference type="CDD" id="cd00165">
    <property type="entry name" value="S4"/>
    <property type="match status" value="1"/>
</dbReference>
<feature type="domain" description="RNA-binding S4" evidence="4">
    <location>
        <begin position="3"/>
        <end position="68"/>
    </location>
</feature>
<evidence type="ECO:0000259" key="4">
    <source>
        <dbReference type="SMART" id="SM00363"/>
    </source>
</evidence>
<reference evidence="5" key="2">
    <citation type="submission" date="2021-04" db="EMBL/GenBank/DDBJ databases">
        <authorList>
            <person name="Gilroy R."/>
        </authorList>
    </citation>
    <scope>NUCLEOTIDE SEQUENCE</scope>
    <source>
        <strain evidence="5">ChiBcec8-14828</strain>
    </source>
</reference>
<sequence length="268" mass="29590">MKIRLDQYLCQHGLAQSRERAKALIMAGIVFVNEEKSDKPGNMIDEQAHVEVRGHDIGYVSRGGLKLEKAMQVFPVSPSEKVCMDIGASTGGFTDCMLQNGAKKVYAVDVGYGQLAWKLRCDERVKNMERTNIRHVTPEMLEEPVEFFSVDVSFISLKHIFPVAAAVATADAQGVCLVKPQFEAGKEKVGKKGVVREAQTHREVLHQAISYALENGFSVLGLDHSPIKGPEGNIEFLMYVKKQGDAQPSQEEIALVVEQAHQNLQVNA</sequence>
<evidence type="ECO:0000313" key="6">
    <source>
        <dbReference type="Proteomes" id="UP000824209"/>
    </source>
</evidence>